<comment type="caution">
    <text evidence="1">The sequence shown here is derived from an EMBL/GenBank/DDBJ whole genome shotgun (WGS) entry which is preliminary data.</text>
</comment>
<protein>
    <submittedName>
        <fullName evidence="1">Uncharacterized protein</fullName>
    </submittedName>
</protein>
<proteinExistence type="predicted"/>
<organism evidence="1 2">
    <name type="scientific">Agrocybe chaxingu</name>
    <dbReference type="NCBI Taxonomy" id="84603"/>
    <lineage>
        <taxon>Eukaryota</taxon>
        <taxon>Fungi</taxon>
        <taxon>Dikarya</taxon>
        <taxon>Basidiomycota</taxon>
        <taxon>Agaricomycotina</taxon>
        <taxon>Agaricomycetes</taxon>
        <taxon>Agaricomycetidae</taxon>
        <taxon>Agaricales</taxon>
        <taxon>Agaricineae</taxon>
        <taxon>Strophariaceae</taxon>
        <taxon>Agrocybe</taxon>
    </lineage>
</organism>
<evidence type="ECO:0000313" key="2">
    <source>
        <dbReference type="Proteomes" id="UP001148786"/>
    </source>
</evidence>
<evidence type="ECO:0000313" key="1">
    <source>
        <dbReference type="EMBL" id="KAJ3489277.1"/>
    </source>
</evidence>
<dbReference type="Proteomes" id="UP001148786">
    <property type="component" value="Unassembled WGS sequence"/>
</dbReference>
<keyword evidence="2" id="KW-1185">Reference proteome</keyword>
<dbReference type="EMBL" id="JANKHO010002739">
    <property type="protein sequence ID" value="KAJ3489277.1"/>
    <property type="molecule type" value="Genomic_DNA"/>
</dbReference>
<reference evidence="1" key="1">
    <citation type="submission" date="2022-07" db="EMBL/GenBank/DDBJ databases">
        <title>Genome Sequence of Agrocybe chaxingu.</title>
        <authorList>
            <person name="Buettner E."/>
        </authorList>
    </citation>
    <scope>NUCLEOTIDE SEQUENCE</scope>
    <source>
        <strain evidence="1">MP-N11</strain>
    </source>
</reference>
<sequence>MSEEPFYYNRFRFPGRRVKFEPKDGVQYLQRKGPSTVVPRNNYDHTSFFIPYGLEWDAKKVKDLVQSIEVKFSDPNHAMNYGRRLHRHSMFVSEAVQDCLDEFCKGCPSPQNEEEEELQRKEDKTYRPRAYVHAALLPRALPPSMCRPTHPYKSRASGDILDNSTGRHRFALAPDALID</sequence>
<accession>A0A9W8MPX1</accession>
<name>A0A9W8MPX1_9AGAR</name>
<gene>
    <name evidence="1" type="ORF">NLJ89_g11547</name>
</gene>
<dbReference type="AlphaFoldDB" id="A0A9W8MPX1"/>